<name>A0ABS1DFM4_9PROT</name>
<comment type="caution">
    <text evidence="2">The sequence shown here is derived from an EMBL/GenBank/DDBJ whole genome shotgun (WGS) entry which is preliminary data.</text>
</comment>
<keyword evidence="3" id="KW-1185">Reference proteome</keyword>
<dbReference type="EMBL" id="NRRL01000021">
    <property type="protein sequence ID" value="MBK1668328.1"/>
    <property type="molecule type" value="Genomic_DNA"/>
</dbReference>
<proteinExistence type="predicted"/>
<evidence type="ECO:0000256" key="1">
    <source>
        <dbReference type="SAM" id="MobiDB-lite"/>
    </source>
</evidence>
<evidence type="ECO:0000313" key="2">
    <source>
        <dbReference type="EMBL" id="MBK1668328.1"/>
    </source>
</evidence>
<reference evidence="2 3" key="1">
    <citation type="journal article" date="2020" name="Microorganisms">
        <title>Osmotic Adaptation and Compatible Solute Biosynthesis of Phototrophic Bacteria as Revealed from Genome Analyses.</title>
        <authorList>
            <person name="Imhoff J.F."/>
            <person name="Rahn T."/>
            <person name="Kunzel S."/>
            <person name="Keller A."/>
            <person name="Neulinger S.C."/>
        </authorList>
    </citation>
    <scope>NUCLEOTIDE SEQUENCE [LARGE SCALE GENOMIC DNA]</scope>
    <source>
        <strain evidence="2 3">DSM 9895</strain>
    </source>
</reference>
<accession>A0ABS1DFM4</accession>
<dbReference type="RefSeq" id="WP_200340635.1">
    <property type="nucleotide sequence ID" value="NZ_NRRL01000021.1"/>
</dbReference>
<organism evidence="2 3">
    <name type="scientific">Rhodovibrio sodomensis</name>
    <dbReference type="NCBI Taxonomy" id="1088"/>
    <lineage>
        <taxon>Bacteria</taxon>
        <taxon>Pseudomonadati</taxon>
        <taxon>Pseudomonadota</taxon>
        <taxon>Alphaproteobacteria</taxon>
        <taxon>Rhodospirillales</taxon>
        <taxon>Rhodovibrionaceae</taxon>
        <taxon>Rhodovibrio</taxon>
    </lineage>
</organism>
<sequence>MARLVLGIDARPAKQGAQEFRRSAESIQGSARNTVQRVNRIEGAFDKLRRSGLAVNGVLGAIAGAGGLGFLIKRSLDAAANIEDLANRAGVTTDALQELTFAARRYGVQQDALVDGIKELQIRADEFATTGKGEAAEAFERLGFTANEAARLIDGTGRGVEVVVERIRDLESTAARARAFEELFGGQAGEQIRQITGDIGALRREANELGLVLEEDVIRNADEARDKFDLLSNVLQKQVVSAIAQSAPQISGVLDGLLDDLPQAISQLESLAEKFGIIEDVSKNTRIFQLRGELEEIRRLEQQAQQMRDDSMLARGAGFISDQIAEITGLQADFEARRQALRFELAELTSGPLQSTSDSSGGGALRIDVPAPSGGGGGSSALPEPPGSFAANQRASDIIREQRAELDRLGESLRSDINPAWAQYQERVQNLNTALEAGRITQREFLTLSQQAGERFSDTTQTATEGLQNAQKAADQLGFSFSSAFEDAIVKGQEFSTVLQGLAQDILRILVRTQITQPAAGALSDVFGSAFGNIFSGGGGTTGAAVPTSAGGLGQPLPTFAEGGITRGPSIAGERGPEAVIPLPGNRKVPVQMQGGETNVYVENHSGQEANVQRSRNGNGGEDIRVVIGKEVGRQIAGGVHDKPMRARYGITPSTGTR</sequence>
<feature type="region of interest" description="Disordered" evidence="1">
    <location>
        <begin position="351"/>
        <end position="390"/>
    </location>
</feature>
<dbReference type="Proteomes" id="UP001296873">
    <property type="component" value="Unassembled WGS sequence"/>
</dbReference>
<gene>
    <name evidence="2" type="ORF">CKO28_09805</name>
</gene>
<evidence type="ECO:0008006" key="4">
    <source>
        <dbReference type="Google" id="ProtNLM"/>
    </source>
</evidence>
<evidence type="ECO:0000313" key="3">
    <source>
        <dbReference type="Proteomes" id="UP001296873"/>
    </source>
</evidence>
<protein>
    <recommendedName>
        <fullName evidence="4">Bacteriophage tail tape measure C-terminal domain-containing protein</fullName>
    </recommendedName>
</protein>